<keyword evidence="1" id="KW-1133">Transmembrane helix</keyword>
<dbReference type="Pfam" id="PF07077">
    <property type="entry name" value="DUF1345"/>
    <property type="match status" value="1"/>
</dbReference>
<keyword evidence="3" id="KW-1185">Reference proteome</keyword>
<gene>
    <name evidence="2" type="ORF">Cha6605_4955</name>
</gene>
<reference evidence="2 3" key="1">
    <citation type="submission" date="2012-05" db="EMBL/GenBank/DDBJ databases">
        <title>Finished chromosome of genome of Chamaesiphon sp. PCC 6605.</title>
        <authorList>
            <consortium name="US DOE Joint Genome Institute"/>
            <person name="Gugger M."/>
            <person name="Coursin T."/>
            <person name="Rippka R."/>
            <person name="Tandeau De Marsac N."/>
            <person name="Huntemann M."/>
            <person name="Wei C.-L."/>
            <person name="Han J."/>
            <person name="Detter J.C."/>
            <person name="Han C."/>
            <person name="Tapia R."/>
            <person name="Chen A."/>
            <person name="Kyrpides N."/>
            <person name="Mavromatis K."/>
            <person name="Markowitz V."/>
            <person name="Szeto E."/>
            <person name="Ivanova N."/>
            <person name="Pagani I."/>
            <person name="Pati A."/>
            <person name="Goodwin L."/>
            <person name="Nordberg H.P."/>
            <person name="Cantor M.N."/>
            <person name="Hua S.X."/>
            <person name="Woyke T."/>
            <person name="Kerfeld C.A."/>
        </authorList>
    </citation>
    <scope>NUCLEOTIDE SEQUENCE [LARGE SCALE GENOMIC DNA]</scope>
    <source>
        <strain evidence="3">ATCC 27169 / PCC 6605</strain>
    </source>
</reference>
<feature type="transmembrane region" description="Helical" evidence="1">
    <location>
        <begin position="82"/>
        <end position="102"/>
    </location>
</feature>
<keyword evidence="1" id="KW-0472">Membrane</keyword>
<dbReference type="Proteomes" id="UP000010366">
    <property type="component" value="Chromosome"/>
</dbReference>
<keyword evidence="1" id="KW-0812">Transmembrane</keyword>
<dbReference type="eggNOG" id="COG4291">
    <property type="taxonomic scope" value="Bacteria"/>
</dbReference>
<feature type="transmembrane region" description="Helical" evidence="1">
    <location>
        <begin position="199"/>
        <end position="221"/>
    </location>
</feature>
<dbReference type="STRING" id="1173020.Cha6605_4955"/>
<dbReference type="InterPro" id="IPR009781">
    <property type="entry name" value="DUF1345"/>
</dbReference>
<feature type="transmembrane region" description="Helical" evidence="1">
    <location>
        <begin position="114"/>
        <end position="135"/>
    </location>
</feature>
<dbReference type="OrthoDB" id="64737at2"/>
<dbReference type="HOGENOM" id="CLU_098677_1_0_3"/>
<proteinExistence type="predicted"/>
<dbReference type="EMBL" id="CP003600">
    <property type="protein sequence ID" value="AFY95863.1"/>
    <property type="molecule type" value="Genomic_DNA"/>
</dbReference>
<dbReference type="PATRIC" id="fig|1173020.3.peg.5676"/>
<feature type="transmembrane region" description="Helical" evidence="1">
    <location>
        <begin position="45"/>
        <end position="62"/>
    </location>
</feature>
<name>K9UMI7_CHAP6</name>
<protein>
    <submittedName>
        <fullName evidence="2">Putative membrane protein</fullName>
    </submittedName>
</protein>
<sequence length="224" mass="25505">MHSQSAHKDPHKFSLRPRLWISLAIGGVVAMLLPDWMYITTRILCVWDAVTISFLILTWRLMFLATPEMMQRLALKEDEGRWIISISIAVAACISLIAVGTIPHEKQAPTAILFMHLGVSIATIIGSWLLVHTIFTQHYAHLYYQGDKTLAERKSSGLDFPEELEPDYWDFMYFAFVIGMTSQVSDVNVTSREMRRWSLLHGILSFFFNTTILAITINMVAGII</sequence>
<evidence type="ECO:0000256" key="1">
    <source>
        <dbReference type="SAM" id="Phobius"/>
    </source>
</evidence>
<evidence type="ECO:0000313" key="3">
    <source>
        <dbReference type="Proteomes" id="UP000010366"/>
    </source>
</evidence>
<organism evidence="2 3">
    <name type="scientific">Chamaesiphon minutus (strain ATCC 27169 / PCC 6605)</name>
    <dbReference type="NCBI Taxonomy" id="1173020"/>
    <lineage>
        <taxon>Bacteria</taxon>
        <taxon>Bacillati</taxon>
        <taxon>Cyanobacteriota</taxon>
        <taxon>Cyanophyceae</taxon>
        <taxon>Gomontiellales</taxon>
        <taxon>Chamaesiphonaceae</taxon>
        <taxon>Chamaesiphon</taxon>
    </lineage>
</organism>
<evidence type="ECO:0000313" key="2">
    <source>
        <dbReference type="EMBL" id="AFY95863.1"/>
    </source>
</evidence>
<dbReference type="RefSeq" id="WP_015161952.1">
    <property type="nucleotide sequence ID" value="NC_019697.1"/>
</dbReference>
<accession>K9UMI7</accession>
<dbReference type="KEGG" id="cmp:Cha6605_4955"/>
<dbReference type="AlphaFoldDB" id="K9UMI7"/>
<feature type="transmembrane region" description="Helical" evidence="1">
    <location>
        <begin position="20"/>
        <end position="38"/>
    </location>
</feature>